<gene>
    <name evidence="1" type="ORF">ACH4OY_31820</name>
</gene>
<sequence length="114" mass="12176">MTGLGREQVDRLYAELDLVLDLWPPRRPGLDVGDPCPGARHDSGAFVDSGLAARWADHYARGGPGMIGDMGYQGTGLTTPYKNPVTFLIVPSRGLSVAWPGMTSCPCRFDDPGG</sequence>
<evidence type="ECO:0000313" key="1">
    <source>
        <dbReference type="EMBL" id="MFI0797229.1"/>
    </source>
</evidence>
<feature type="non-terminal residue" evidence="1">
    <location>
        <position position="114"/>
    </location>
</feature>
<keyword evidence="2" id="KW-1185">Reference proteome</keyword>
<reference evidence="1 2" key="1">
    <citation type="submission" date="2024-10" db="EMBL/GenBank/DDBJ databases">
        <title>The Natural Products Discovery Center: Release of the First 8490 Sequenced Strains for Exploring Actinobacteria Biosynthetic Diversity.</title>
        <authorList>
            <person name="Kalkreuter E."/>
            <person name="Kautsar S.A."/>
            <person name="Yang D."/>
            <person name="Bader C.D."/>
            <person name="Teijaro C.N."/>
            <person name="Fluegel L."/>
            <person name="Davis C.M."/>
            <person name="Simpson J.R."/>
            <person name="Lauterbach L."/>
            <person name="Steele A.D."/>
            <person name="Gui C."/>
            <person name="Meng S."/>
            <person name="Li G."/>
            <person name="Viehrig K."/>
            <person name="Ye F."/>
            <person name="Su P."/>
            <person name="Kiefer A.F."/>
            <person name="Nichols A."/>
            <person name="Cepeda A.J."/>
            <person name="Yan W."/>
            <person name="Fan B."/>
            <person name="Jiang Y."/>
            <person name="Adhikari A."/>
            <person name="Zheng C.-J."/>
            <person name="Schuster L."/>
            <person name="Cowan T.M."/>
            <person name="Smanski M.J."/>
            <person name="Chevrette M.G."/>
            <person name="De Carvalho L.P.S."/>
            <person name="Shen B."/>
        </authorList>
    </citation>
    <scope>NUCLEOTIDE SEQUENCE [LARGE SCALE GENOMIC DNA]</scope>
    <source>
        <strain evidence="1 2">NPDC021253</strain>
    </source>
</reference>
<comment type="caution">
    <text evidence="1">The sequence shown here is derived from an EMBL/GenBank/DDBJ whole genome shotgun (WGS) entry which is preliminary data.</text>
</comment>
<protein>
    <recommendedName>
        <fullName evidence="3">DDE Tnp4 domain-containing protein</fullName>
    </recommendedName>
</protein>
<organism evidence="1 2">
    <name type="scientific">Micromonospora rubida</name>
    <dbReference type="NCBI Taxonomy" id="2697657"/>
    <lineage>
        <taxon>Bacteria</taxon>
        <taxon>Bacillati</taxon>
        <taxon>Actinomycetota</taxon>
        <taxon>Actinomycetes</taxon>
        <taxon>Micromonosporales</taxon>
        <taxon>Micromonosporaceae</taxon>
        <taxon>Micromonospora</taxon>
    </lineage>
</organism>
<name>A0ABW7SWR1_9ACTN</name>
<dbReference type="EMBL" id="JBIRPU010000059">
    <property type="protein sequence ID" value="MFI0797229.1"/>
    <property type="molecule type" value="Genomic_DNA"/>
</dbReference>
<evidence type="ECO:0008006" key="3">
    <source>
        <dbReference type="Google" id="ProtNLM"/>
    </source>
</evidence>
<dbReference type="Proteomes" id="UP001611075">
    <property type="component" value="Unassembled WGS sequence"/>
</dbReference>
<accession>A0ABW7SWR1</accession>
<evidence type="ECO:0000313" key="2">
    <source>
        <dbReference type="Proteomes" id="UP001611075"/>
    </source>
</evidence>
<proteinExistence type="predicted"/>